<dbReference type="Proteomes" id="UP000054359">
    <property type="component" value="Unassembled WGS sequence"/>
</dbReference>
<dbReference type="GO" id="GO:0043291">
    <property type="term" value="C:RAVE complex"/>
    <property type="evidence" value="ECO:0007669"/>
    <property type="project" value="TreeGrafter"/>
</dbReference>
<dbReference type="OrthoDB" id="66510at2759"/>
<reference evidence="2 3" key="1">
    <citation type="submission" date="2013-11" db="EMBL/GenBank/DDBJ databases">
        <title>Genome sequencing of Stegodyphus mimosarum.</title>
        <authorList>
            <person name="Bechsgaard J."/>
        </authorList>
    </citation>
    <scope>NUCLEOTIDE SEQUENCE [LARGE SCALE GENOMIC DNA]</scope>
</reference>
<evidence type="ECO:0000256" key="1">
    <source>
        <dbReference type="ARBA" id="ARBA00005535"/>
    </source>
</evidence>
<proteinExistence type="inferred from homology"/>
<dbReference type="InterPro" id="IPR028241">
    <property type="entry name" value="RAVE2/Rogdi"/>
</dbReference>
<dbReference type="PANTHER" id="PTHR13618:SF1">
    <property type="entry name" value="PROTEIN ROGDI HOMOLOG"/>
    <property type="match status" value="1"/>
</dbReference>
<dbReference type="AlphaFoldDB" id="A0A087TZY2"/>
<dbReference type="EMBL" id="KK117509">
    <property type="protein sequence ID" value="KFM70671.1"/>
    <property type="molecule type" value="Genomic_DNA"/>
</dbReference>
<comment type="similarity">
    <text evidence="1">Belongs to the rogdi family.</text>
</comment>
<evidence type="ECO:0000313" key="2">
    <source>
        <dbReference type="EMBL" id="KFM70671.1"/>
    </source>
</evidence>
<protein>
    <submittedName>
        <fullName evidence="2">Protein rogdi</fullName>
    </submittedName>
</protein>
<dbReference type="PANTHER" id="PTHR13618">
    <property type="entry name" value="LEUCINE ZIPPER CONTAINING TRANSCRIPTION FACTOR LZF1"/>
    <property type="match status" value="1"/>
</dbReference>
<sequence length="78" mass="8763">MGCLLRGRACLLIPKKRTINELQHSRNMKSLQPPLPGDLAISFYVQSHKLVFAVYHILSKEAQGPLKFDVFQAESSVP</sequence>
<gene>
    <name evidence="2" type="ORF">X975_20496</name>
</gene>
<organism evidence="2 3">
    <name type="scientific">Stegodyphus mimosarum</name>
    <name type="common">African social velvet spider</name>
    <dbReference type="NCBI Taxonomy" id="407821"/>
    <lineage>
        <taxon>Eukaryota</taxon>
        <taxon>Metazoa</taxon>
        <taxon>Ecdysozoa</taxon>
        <taxon>Arthropoda</taxon>
        <taxon>Chelicerata</taxon>
        <taxon>Arachnida</taxon>
        <taxon>Araneae</taxon>
        <taxon>Araneomorphae</taxon>
        <taxon>Entelegynae</taxon>
        <taxon>Eresoidea</taxon>
        <taxon>Eresidae</taxon>
        <taxon>Stegodyphus</taxon>
    </lineage>
</organism>
<accession>A0A087TZY2</accession>
<keyword evidence="3" id="KW-1185">Reference proteome</keyword>
<feature type="non-terminal residue" evidence="2">
    <location>
        <position position="78"/>
    </location>
</feature>
<dbReference type="STRING" id="407821.A0A087TZY2"/>
<name>A0A087TZY2_STEMI</name>
<evidence type="ECO:0000313" key="3">
    <source>
        <dbReference type="Proteomes" id="UP000054359"/>
    </source>
</evidence>